<reference evidence="1" key="1">
    <citation type="submission" date="2016-07" db="EMBL/GenBank/DDBJ databases">
        <authorList>
            <person name="Bretaudeau A."/>
        </authorList>
    </citation>
    <scope>NUCLEOTIDE SEQUENCE</scope>
    <source>
        <strain evidence="1">Rice</strain>
        <tissue evidence="1">Whole body</tissue>
    </source>
</reference>
<dbReference type="SUPFAM" id="SSF51735">
    <property type="entry name" value="NAD(P)-binding Rossmann-fold domains"/>
    <property type="match status" value="1"/>
</dbReference>
<dbReference type="PRINTS" id="PR00081">
    <property type="entry name" value="GDHRDH"/>
</dbReference>
<dbReference type="NCBIfam" id="NF005559">
    <property type="entry name" value="PRK07231.1"/>
    <property type="match status" value="1"/>
</dbReference>
<dbReference type="FunFam" id="3.40.50.720:FF:000084">
    <property type="entry name" value="Short-chain dehydrogenase reductase"/>
    <property type="match status" value="1"/>
</dbReference>
<name>A0A2H1WUW2_SPOFR</name>
<accession>A0A2H1WUW2</accession>
<dbReference type="Gene3D" id="3.40.50.720">
    <property type="entry name" value="NAD(P)-binding Rossmann-like Domain"/>
    <property type="match status" value="1"/>
</dbReference>
<dbReference type="InterPro" id="IPR036291">
    <property type="entry name" value="NAD(P)-bd_dom_sf"/>
</dbReference>
<dbReference type="Pfam" id="PF13561">
    <property type="entry name" value="adh_short_C2"/>
    <property type="match status" value="1"/>
</dbReference>
<sequence length="257" mass="27261">MSFQDKVVLVTGGSSGIGAAIAIKFAEEGAKVAIVGRNQEKLNDVAKKCGNPLVIQADVTKDEDIKRIVNETVKKYGQIDVLVNNAGIVQIASIEADNAIEVFDKVMSTNLRSVVYLTSLAVPYLKKTKGNIINISSIAGIRVLSKEGFCYDTSKAGLDHFTRSVALELASSGVRVNVINPGPVKTDIMSNMGTPKEMEDVILKNMQGMTALGRISGPEEIAHLALFLASDKADAITGSSFVSDNGMLLKAGVIGFN</sequence>
<dbReference type="PANTHER" id="PTHR43975:SF2">
    <property type="entry name" value="EG:BACR7A4.14 PROTEIN-RELATED"/>
    <property type="match status" value="1"/>
</dbReference>
<proteinExistence type="predicted"/>
<evidence type="ECO:0000313" key="1">
    <source>
        <dbReference type="EMBL" id="SOQ56848.1"/>
    </source>
</evidence>
<protein>
    <submittedName>
        <fullName evidence="1">SFRICE_036820</fullName>
    </submittedName>
</protein>
<dbReference type="PANTHER" id="PTHR43975">
    <property type="entry name" value="ZGC:101858"/>
    <property type="match status" value="1"/>
</dbReference>
<dbReference type="EMBL" id="ODYU01011234">
    <property type="protein sequence ID" value="SOQ56848.1"/>
    <property type="molecule type" value="Genomic_DNA"/>
</dbReference>
<dbReference type="PRINTS" id="PR00080">
    <property type="entry name" value="SDRFAMILY"/>
</dbReference>
<organism evidence="1">
    <name type="scientific">Spodoptera frugiperda</name>
    <name type="common">Fall armyworm</name>
    <dbReference type="NCBI Taxonomy" id="7108"/>
    <lineage>
        <taxon>Eukaryota</taxon>
        <taxon>Metazoa</taxon>
        <taxon>Ecdysozoa</taxon>
        <taxon>Arthropoda</taxon>
        <taxon>Hexapoda</taxon>
        <taxon>Insecta</taxon>
        <taxon>Pterygota</taxon>
        <taxon>Neoptera</taxon>
        <taxon>Endopterygota</taxon>
        <taxon>Lepidoptera</taxon>
        <taxon>Glossata</taxon>
        <taxon>Ditrysia</taxon>
        <taxon>Noctuoidea</taxon>
        <taxon>Noctuidae</taxon>
        <taxon>Amphipyrinae</taxon>
        <taxon>Spodoptera</taxon>
    </lineage>
</organism>
<dbReference type="AlphaFoldDB" id="A0A2H1WUW2"/>
<gene>
    <name evidence="1" type="ORF">SFRICE_036820</name>
</gene>
<dbReference type="InterPro" id="IPR002347">
    <property type="entry name" value="SDR_fam"/>
</dbReference>